<dbReference type="PROSITE" id="PS01128">
    <property type="entry name" value="SHIKIMATE_KINASE"/>
    <property type="match status" value="1"/>
</dbReference>
<keyword evidence="13" id="KW-1185">Reference proteome</keyword>
<comment type="cofactor">
    <cofactor evidence="11">
        <name>Mg(2+)</name>
        <dbReference type="ChEBI" id="CHEBI:18420"/>
    </cofactor>
    <text evidence="11">Binds 1 Mg(2+) ion per subunit.</text>
</comment>
<evidence type="ECO:0000256" key="6">
    <source>
        <dbReference type="ARBA" id="ARBA00022741"/>
    </source>
</evidence>
<comment type="similarity">
    <text evidence="2 11">Belongs to the shikimate kinase family.</text>
</comment>
<dbReference type="PANTHER" id="PTHR21087">
    <property type="entry name" value="SHIKIMATE KINASE"/>
    <property type="match status" value="1"/>
</dbReference>
<keyword evidence="11" id="KW-0479">Metal-binding</keyword>
<name>A0A1R4GVQ9_9MICC</name>
<dbReference type="SUPFAM" id="SSF52540">
    <property type="entry name" value="P-loop containing nucleoside triphosphate hydrolases"/>
    <property type="match status" value="1"/>
</dbReference>
<proteinExistence type="inferred from homology"/>
<evidence type="ECO:0000313" key="12">
    <source>
        <dbReference type="EMBL" id="SJM71912.1"/>
    </source>
</evidence>
<evidence type="ECO:0000256" key="7">
    <source>
        <dbReference type="ARBA" id="ARBA00022777"/>
    </source>
</evidence>
<dbReference type="Gene3D" id="3.40.50.300">
    <property type="entry name" value="P-loop containing nucleotide triphosphate hydrolases"/>
    <property type="match status" value="1"/>
</dbReference>
<keyword evidence="6 11" id="KW-0547">Nucleotide-binding</keyword>
<keyword evidence="7 11" id="KW-0418">Kinase</keyword>
<protein>
    <recommendedName>
        <fullName evidence="3 11">Shikimate kinase</fullName>
        <shortName evidence="11">SK</shortName>
        <ecNumber evidence="3 11">2.7.1.71</ecNumber>
    </recommendedName>
</protein>
<dbReference type="PANTHER" id="PTHR21087:SF16">
    <property type="entry name" value="SHIKIMATE KINASE 1, CHLOROPLASTIC"/>
    <property type="match status" value="1"/>
</dbReference>
<evidence type="ECO:0000256" key="4">
    <source>
        <dbReference type="ARBA" id="ARBA00022605"/>
    </source>
</evidence>
<dbReference type="HAMAP" id="MF_00109">
    <property type="entry name" value="Shikimate_kinase"/>
    <property type="match status" value="1"/>
</dbReference>
<feature type="binding site" evidence="11">
    <location>
        <position position="117"/>
    </location>
    <ligand>
        <name>ATP</name>
        <dbReference type="ChEBI" id="CHEBI:30616"/>
    </ligand>
</feature>
<comment type="subcellular location">
    <subcellularLocation>
        <location evidence="11">Cytoplasm</location>
    </subcellularLocation>
</comment>
<dbReference type="InterPro" id="IPR000623">
    <property type="entry name" value="Shikimate_kinase/TSH1"/>
</dbReference>
<feature type="binding site" evidence="11">
    <location>
        <position position="152"/>
    </location>
    <ligand>
        <name>ATP</name>
        <dbReference type="ChEBI" id="CHEBI:30616"/>
    </ligand>
</feature>
<keyword evidence="9 11" id="KW-0057">Aromatic amino acid biosynthesis</keyword>
<dbReference type="Pfam" id="PF01202">
    <property type="entry name" value="SKI"/>
    <property type="match status" value="1"/>
</dbReference>
<feature type="binding site" evidence="11">
    <location>
        <position position="16"/>
    </location>
    <ligand>
        <name>Mg(2+)</name>
        <dbReference type="ChEBI" id="CHEBI:18420"/>
    </ligand>
</feature>
<keyword evidence="8 11" id="KW-0067">ATP-binding</keyword>
<dbReference type="GO" id="GO:0000287">
    <property type="term" value="F:magnesium ion binding"/>
    <property type="evidence" value="ECO:0007669"/>
    <property type="project" value="UniProtKB-UniRule"/>
</dbReference>
<dbReference type="UniPathway" id="UPA00053">
    <property type="reaction ID" value="UER00088"/>
</dbReference>
<evidence type="ECO:0000256" key="3">
    <source>
        <dbReference type="ARBA" id="ARBA00012154"/>
    </source>
</evidence>
<dbReference type="InterPro" id="IPR023000">
    <property type="entry name" value="Shikimate_kinase_CS"/>
</dbReference>
<evidence type="ECO:0000256" key="1">
    <source>
        <dbReference type="ARBA" id="ARBA00004842"/>
    </source>
</evidence>
<evidence type="ECO:0000256" key="11">
    <source>
        <dbReference type="HAMAP-Rule" id="MF_00109"/>
    </source>
</evidence>
<dbReference type="CDD" id="cd00464">
    <property type="entry name" value="SK"/>
    <property type="match status" value="1"/>
</dbReference>
<dbReference type="AlphaFoldDB" id="A0A1R4GVQ9"/>
<keyword evidence="5 11" id="KW-0808">Transferase</keyword>
<dbReference type="GO" id="GO:0008652">
    <property type="term" value="P:amino acid biosynthetic process"/>
    <property type="evidence" value="ECO:0007669"/>
    <property type="project" value="UniProtKB-KW"/>
</dbReference>
<dbReference type="GO" id="GO:0009423">
    <property type="term" value="P:chorismate biosynthetic process"/>
    <property type="evidence" value="ECO:0007669"/>
    <property type="project" value="UniProtKB-UniRule"/>
</dbReference>
<evidence type="ECO:0000256" key="10">
    <source>
        <dbReference type="ARBA" id="ARBA00048567"/>
    </source>
</evidence>
<sequence>MAQDIFLIGPMASGKSVVGRALARRLGFDFIDTDEEITAEHGSIAGIFADGGEAEFRQLETAVLFRTASRDQPSVVATGGGVVLAPGNRDLLAGHFTVYLDTDLETVRPRIEADTGRPLLEGHPAQRWTDILAEREHLYRACASLTVDARTQSVAELAEIIEGAYRRRASTSGGITT</sequence>
<feature type="binding site" evidence="11">
    <location>
        <position position="34"/>
    </location>
    <ligand>
        <name>substrate</name>
    </ligand>
</feature>
<feature type="binding site" evidence="11">
    <location>
        <position position="57"/>
    </location>
    <ligand>
        <name>substrate</name>
    </ligand>
</feature>
<dbReference type="GO" id="GO:0004765">
    <property type="term" value="F:shikimate kinase activity"/>
    <property type="evidence" value="ECO:0007669"/>
    <property type="project" value="UniProtKB-UniRule"/>
</dbReference>
<evidence type="ECO:0000256" key="5">
    <source>
        <dbReference type="ARBA" id="ARBA00022679"/>
    </source>
</evidence>
<dbReference type="GO" id="GO:0005829">
    <property type="term" value="C:cytosol"/>
    <property type="evidence" value="ECO:0007669"/>
    <property type="project" value="TreeGrafter"/>
</dbReference>
<evidence type="ECO:0000256" key="8">
    <source>
        <dbReference type="ARBA" id="ARBA00022840"/>
    </source>
</evidence>
<reference evidence="12 13" key="1">
    <citation type="submission" date="2017-02" db="EMBL/GenBank/DDBJ databases">
        <authorList>
            <person name="Peterson S.W."/>
        </authorList>
    </citation>
    <scope>NUCLEOTIDE SEQUENCE [LARGE SCALE GENOMIC DNA]</scope>
    <source>
        <strain evidence="12 13">B Ar 00.02</strain>
    </source>
</reference>
<evidence type="ECO:0000256" key="2">
    <source>
        <dbReference type="ARBA" id="ARBA00006997"/>
    </source>
</evidence>
<feature type="binding site" evidence="11">
    <location>
        <position position="80"/>
    </location>
    <ligand>
        <name>substrate</name>
    </ligand>
</feature>
<keyword evidence="4 11" id="KW-0028">Amino-acid biosynthesis</keyword>
<comment type="function">
    <text evidence="11">Catalyzes the specific phosphorylation of the 3-hydroxyl group of shikimic acid using ATP as a cosubstrate.</text>
</comment>
<comment type="pathway">
    <text evidence="1 11">Metabolic intermediate biosynthesis; chorismate biosynthesis; chorismate from D-erythrose 4-phosphate and phosphoenolpyruvate: step 5/7.</text>
</comment>
<evidence type="ECO:0000313" key="13">
    <source>
        <dbReference type="Proteomes" id="UP000195913"/>
    </source>
</evidence>
<dbReference type="EMBL" id="FUHW01000046">
    <property type="protein sequence ID" value="SJM71912.1"/>
    <property type="molecule type" value="Genomic_DNA"/>
</dbReference>
<keyword evidence="11" id="KW-0963">Cytoplasm</keyword>
<dbReference type="PRINTS" id="PR01100">
    <property type="entry name" value="SHIKIMTKNASE"/>
</dbReference>
<dbReference type="GO" id="GO:0005524">
    <property type="term" value="F:ATP binding"/>
    <property type="evidence" value="ECO:0007669"/>
    <property type="project" value="UniProtKB-UniRule"/>
</dbReference>
<dbReference type="RefSeq" id="WP_087000684.1">
    <property type="nucleotide sequence ID" value="NZ_FUHW01000046.1"/>
</dbReference>
<comment type="subunit">
    <text evidence="11">Monomer.</text>
</comment>
<feature type="binding site" evidence="11">
    <location>
        <position position="135"/>
    </location>
    <ligand>
        <name>substrate</name>
    </ligand>
</feature>
<dbReference type="EC" id="2.7.1.71" evidence="3 11"/>
<comment type="catalytic activity">
    <reaction evidence="10 11">
        <text>shikimate + ATP = 3-phosphoshikimate + ADP + H(+)</text>
        <dbReference type="Rhea" id="RHEA:13121"/>
        <dbReference type="ChEBI" id="CHEBI:15378"/>
        <dbReference type="ChEBI" id="CHEBI:30616"/>
        <dbReference type="ChEBI" id="CHEBI:36208"/>
        <dbReference type="ChEBI" id="CHEBI:145989"/>
        <dbReference type="ChEBI" id="CHEBI:456216"/>
        <dbReference type="EC" id="2.7.1.71"/>
    </reaction>
</comment>
<organism evidence="12 13">
    <name type="scientific">Arthrobacter rhombi</name>
    <dbReference type="NCBI Taxonomy" id="71253"/>
    <lineage>
        <taxon>Bacteria</taxon>
        <taxon>Bacillati</taxon>
        <taxon>Actinomycetota</taxon>
        <taxon>Actinomycetes</taxon>
        <taxon>Micrococcales</taxon>
        <taxon>Micrococcaceae</taxon>
        <taxon>Arthrobacter</taxon>
    </lineage>
</organism>
<dbReference type="InterPro" id="IPR027417">
    <property type="entry name" value="P-loop_NTPase"/>
</dbReference>
<dbReference type="GO" id="GO:0009073">
    <property type="term" value="P:aromatic amino acid family biosynthetic process"/>
    <property type="evidence" value="ECO:0007669"/>
    <property type="project" value="UniProtKB-KW"/>
</dbReference>
<feature type="binding site" evidence="11">
    <location>
        <begin position="12"/>
        <end position="17"/>
    </location>
    <ligand>
        <name>ATP</name>
        <dbReference type="ChEBI" id="CHEBI:30616"/>
    </ligand>
</feature>
<gene>
    <name evidence="11" type="primary">aroK</name>
    <name evidence="12" type="ORF">FM101_13980</name>
</gene>
<dbReference type="Proteomes" id="UP000195913">
    <property type="component" value="Unassembled WGS sequence"/>
</dbReference>
<accession>A0A1R4GVQ9</accession>
<keyword evidence="11" id="KW-0460">Magnesium</keyword>
<evidence type="ECO:0000256" key="9">
    <source>
        <dbReference type="ARBA" id="ARBA00023141"/>
    </source>
</evidence>
<dbReference type="InterPro" id="IPR031322">
    <property type="entry name" value="Shikimate/glucono_kinase"/>
</dbReference>